<organism evidence="5 6">
    <name type="scientific">Chrysochromulina tobinii</name>
    <dbReference type="NCBI Taxonomy" id="1460289"/>
    <lineage>
        <taxon>Eukaryota</taxon>
        <taxon>Haptista</taxon>
        <taxon>Haptophyta</taxon>
        <taxon>Prymnesiophyceae</taxon>
        <taxon>Prymnesiales</taxon>
        <taxon>Chrysochromulinaceae</taxon>
        <taxon>Chrysochromulina</taxon>
    </lineage>
</organism>
<keyword evidence="5" id="KW-0012">Acyltransferase</keyword>
<dbReference type="InterPro" id="IPR000089">
    <property type="entry name" value="Biotin_lipoyl"/>
</dbReference>
<reference evidence="6" key="1">
    <citation type="journal article" date="2015" name="PLoS Genet.">
        <title>Genome Sequence and Transcriptome Analyses of Chrysochromulina tobin: Metabolic Tools for Enhanced Algal Fitness in the Prominent Order Prymnesiales (Haptophyceae).</title>
        <authorList>
            <person name="Hovde B.T."/>
            <person name="Deodato C.R."/>
            <person name="Hunsperger H.M."/>
            <person name="Ryken S.A."/>
            <person name="Yost W."/>
            <person name="Jha R.K."/>
            <person name="Patterson J."/>
            <person name="Monnat R.J. Jr."/>
            <person name="Barlow S.B."/>
            <person name="Starkenburg S.R."/>
            <person name="Cattolico R.A."/>
        </authorList>
    </citation>
    <scope>NUCLEOTIDE SEQUENCE</scope>
    <source>
        <strain evidence="6">CCMP291</strain>
    </source>
</reference>
<dbReference type="GO" id="GO:0006103">
    <property type="term" value="P:2-oxoglutarate metabolic process"/>
    <property type="evidence" value="ECO:0007669"/>
    <property type="project" value="InterPro"/>
</dbReference>
<evidence type="ECO:0000259" key="4">
    <source>
        <dbReference type="Pfam" id="PF00364"/>
    </source>
</evidence>
<dbReference type="EMBL" id="JWZX01002446">
    <property type="protein sequence ID" value="KOO29226.1"/>
    <property type="molecule type" value="Genomic_DNA"/>
</dbReference>
<dbReference type="InterPro" id="IPR011053">
    <property type="entry name" value="Single_hybrid_motif"/>
</dbReference>
<comment type="caution">
    <text evidence="5">The sequence shown here is derived from an EMBL/GenBank/DDBJ whole genome shotgun (WGS) entry which is preliminary data.</text>
</comment>
<protein>
    <submittedName>
        <fullName evidence="5">Dihydrolipoamide acyltransferase</fullName>
    </submittedName>
</protein>
<dbReference type="AlphaFoldDB" id="A0A0M0JRK0"/>
<proteinExistence type="inferred from homology"/>
<comment type="similarity">
    <text evidence="3">Belongs to the alpha-ketoglutarate dehydrogenase component 4 family.</text>
</comment>
<gene>
    <name evidence="5" type="ORF">Ctob_003929</name>
</gene>
<dbReference type="Pfam" id="PF10937">
    <property type="entry name" value="Kgd4-YMR31"/>
    <property type="match status" value="1"/>
</dbReference>
<evidence type="ECO:0000256" key="3">
    <source>
        <dbReference type="ARBA" id="ARBA00043970"/>
    </source>
</evidence>
<evidence type="ECO:0000256" key="2">
    <source>
        <dbReference type="ARBA" id="ARBA00023128"/>
    </source>
</evidence>
<dbReference type="Proteomes" id="UP000037460">
    <property type="component" value="Unassembled WGS sequence"/>
</dbReference>
<feature type="domain" description="Lipoyl-binding" evidence="4">
    <location>
        <begin position="1"/>
        <end position="38"/>
    </location>
</feature>
<comment type="subcellular location">
    <subcellularLocation>
        <location evidence="1">Mitochondrion</location>
    </subcellularLocation>
</comment>
<dbReference type="InterPro" id="IPR020373">
    <property type="entry name" value="Kgd4/YMR-31"/>
</dbReference>
<dbReference type="SUPFAM" id="SSF51230">
    <property type="entry name" value="Single hybrid motif"/>
    <property type="match status" value="1"/>
</dbReference>
<keyword evidence="2" id="KW-0496">Mitochondrion</keyword>
<evidence type="ECO:0000313" key="6">
    <source>
        <dbReference type="Proteomes" id="UP000037460"/>
    </source>
</evidence>
<keyword evidence="5" id="KW-0808">Transferase</keyword>
<dbReference type="CDD" id="cd06849">
    <property type="entry name" value="lipoyl_domain"/>
    <property type="match status" value="1"/>
</dbReference>
<sequence length="116" mass="12451">MGDSITEGTLLSLHKKVGDYVAIEELLAMVETDKVTVEAKPVAASAAAALPLSSRFEDGKPSPPGTITFAELPKRFRPKPLSKEEIEAVEMGGAGYTCCLEEHVEQARRPSRVLSP</sequence>
<evidence type="ECO:0000313" key="5">
    <source>
        <dbReference type="EMBL" id="KOO29226.1"/>
    </source>
</evidence>
<evidence type="ECO:0000256" key="1">
    <source>
        <dbReference type="ARBA" id="ARBA00004173"/>
    </source>
</evidence>
<dbReference type="Pfam" id="PF00364">
    <property type="entry name" value="Biotin_lipoyl"/>
    <property type="match status" value="1"/>
</dbReference>
<dbReference type="Gene3D" id="2.40.50.100">
    <property type="match status" value="1"/>
</dbReference>
<accession>A0A0M0JRK0</accession>
<dbReference type="OrthoDB" id="2116030at2759"/>
<dbReference type="GO" id="GO:0016746">
    <property type="term" value="F:acyltransferase activity"/>
    <property type="evidence" value="ECO:0007669"/>
    <property type="project" value="UniProtKB-KW"/>
</dbReference>
<keyword evidence="6" id="KW-1185">Reference proteome</keyword>
<dbReference type="GO" id="GO:0005739">
    <property type="term" value="C:mitochondrion"/>
    <property type="evidence" value="ECO:0007669"/>
    <property type="project" value="UniProtKB-SubCell"/>
</dbReference>
<name>A0A0M0JRK0_9EUKA</name>